<feature type="binding site" evidence="9">
    <location>
        <position position="40"/>
    </location>
    <ligand>
        <name>NADPH</name>
        <dbReference type="ChEBI" id="CHEBI:57783"/>
    </ligand>
</feature>
<feature type="binding site" evidence="9">
    <location>
        <position position="14"/>
    </location>
    <ligand>
        <name>NADPH</name>
        <dbReference type="ChEBI" id="CHEBI:57783"/>
    </ligand>
</feature>
<evidence type="ECO:0000259" key="12">
    <source>
        <dbReference type="Pfam" id="PF13288"/>
    </source>
</evidence>
<dbReference type="EMBL" id="JACRSS010000001">
    <property type="protein sequence ID" value="MBC8537711.1"/>
    <property type="molecule type" value="Genomic_DNA"/>
</dbReference>
<feature type="binding site" evidence="9">
    <location>
        <position position="219"/>
    </location>
    <ligand>
        <name>Mn(2+)</name>
        <dbReference type="ChEBI" id="CHEBI:29035"/>
    </ligand>
</feature>
<dbReference type="GO" id="GO:0030145">
    <property type="term" value="F:manganese ion binding"/>
    <property type="evidence" value="ECO:0007669"/>
    <property type="project" value="TreeGrafter"/>
</dbReference>
<dbReference type="PANTHER" id="PTHR30525">
    <property type="entry name" value="1-DEOXY-D-XYLULOSE 5-PHOSPHATE REDUCTOISOMERASE"/>
    <property type="match status" value="1"/>
</dbReference>
<comment type="catalytic activity">
    <reaction evidence="8">
        <text>2-C-methyl-D-erythritol 4-phosphate + NADP(+) = 1-deoxy-D-xylulose 5-phosphate + NADPH + H(+)</text>
        <dbReference type="Rhea" id="RHEA:13717"/>
        <dbReference type="ChEBI" id="CHEBI:15378"/>
        <dbReference type="ChEBI" id="CHEBI:57783"/>
        <dbReference type="ChEBI" id="CHEBI:57792"/>
        <dbReference type="ChEBI" id="CHEBI:58262"/>
        <dbReference type="ChEBI" id="CHEBI:58349"/>
        <dbReference type="EC" id="1.1.1.267"/>
    </reaction>
    <physiologicalReaction direction="right-to-left" evidence="8">
        <dbReference type="Rhea" id="RHEA:13719"/>
    </physiologicalReaction>
</comment>
<evidence type="ECO:0000313" key="13">
    <source>
        <dbReference type="EMBL" id="MBC8537711.1"/>
    </source>
</evidence>
<keyword evidence="14" id="KW-1185">Reference proteome</keyword>
<feature type="binding site" evidence="9">
    <location>
        <position position="124"/>
    </location>
    <ligand>
        <name>NADPH</name>
        <dbReference type="ChEBI" id="CHEBI:57783"/>
    </ligand>
</feature>
<feature type="binding site" evidence="9">
    <location>
        <position position="150"/>
    </location>
    <ligand>
        <name>Mn(2+)</name>
        <dbReference type="ChEBI" id="CHEBI:29035"/>
    </ligand>
</feature>
<comment type="similarity">
    <text evidence="2 9">Belongs to the DXR family.</text>
</comment>
<dbReference type="PANTHER" id="PTHR30525:SF0">
    <property type="entry name" value="1-DEOXY-D-XYLULOSE 5-PHOSPHATE REDUCTOISOMERASE, CHLOROPLASTIC"/>
    <property type="match status" value="1"/>
</dbReference>
<dbReference type="InterPro" id="IPR026877">
    <property type="entry name" value="DXPR_C"/>
</dbReference>
<dbReference type="InterPro" id="IPR036169">
    <property type="entry name" value="DXPR_C_sf"/>
</dbReference>
<dbReference type="PIRSF" id="PIRSF006205">
    <property type="entry name" value="Dxp_reductismrs"/>
    <property type="match status" value="1"/>
</dbReference>
<evidence type="ECO:0000256" key="1">
    <source>
        <dbReference type="ARBA" id="ARBA00005094"/>
    </source>
</evidence>
<dbReference type="GO" id="GO:0051484">
    <property type="term" value="P:isopentenyl diphosphate biosynthetic process, methylerythritol 4-phosphate pathway involved in terpenoid biosynthetic process"/>
    <property type="evidence" value="ECO:0007669"/>
    <property type="project" value="TreeGrafter"/>
</dbReference>
<feature type="binding site" evidence="9">
    <location>
        <position position="123"/>
    </location>
    <ligand>
        <name>1-deoxy-D-xylulose 5-phosphate</name>
        <dbReference type="ChEBI" id="CHEBI:57792"/>
    </ligand>
</feature>
<keyword evidence="6 9" id="KW-0464">Manganese</keyword>
<evidence type="ECO:0000256" key="8">
    <source>
        <dbReference type="ARBA" id="ARBA00048543"/>
    </source>
</evidence>
<feature type="domain" description="1-deoxy-D-xylulose 5-phosphate reductoisomerase C-terminal" evidence="11">
    <location>
        <begin position="144"/>
        <end position="227"/>
    </location>
</feature>
<evidence type="ECO:0000256" key="5">
    <source>
        <dbReference type="ARBA" id="ARBA00023002"/>
    </source>
</evidence>
<feature type="binding site" evidence="9">
    <location>
        <position position="215"/>
    </location>
    <ligand>
        <name>1-deoxy-D-xylulose 5-phosphate</name>
        <dbReference type="ChEBI" id="CHEBI:57792"/>
    </ligand>
</feature>
<keyword evidence="4 9" id="KW-0521">NADP</keyword>
<dbReference type="GO" id="GO:0070402">
    <property type="term" value="F:NADPH binding"/>
    <property type="evidence" value="ECO:0007669"/>
    <property type="project" value="InterPro"/>
</dbReference>
<dbReference type="Pfam" id="PF13288">
    <property type="entry name" value="DXPR_C"/>
    <property type="match status" value="1"/>
</dbReference>
<evidence type="ECO:0000256" key="6">
    <source>
        <dbReference type="ARBA" id="ARBA00023211"/>
    </source>
</evidence>
<dbReference type="SUPFAM" id="SSF69055">
    <property type="entry name" value="1-deoxy-D-xylulose-5-phosphate reductoisomerase, C-terminal domain"/>
    <property type="match status" value="1"/>
</dbReference>
<protein>
    <recommendedName>
        <fullName evidence="9">1-deoxy-D-xylulose 5-phosphate reductoisomerase</fullName>
        <shortName evidence="9">DXP reductoisomerase</shortName>
        <ecNumber evidence="9">1.1.1.267</ecNumber>
    </recommendedName>
    <alternativeName>
        <fullName evidence="9">1-deoxyxylulose-5-phosphate reductoisomerase</fullName>
    </alternativeName>
    <alternativeName>
        <fullName evidence="9">2-C-methyl-D-erythritol 4-phosphate synthase</fullName>
    </alternativeName>
</protein>
<dbReference type="Pfam" id="PF08436">
    <property type="entry name" value="DXP_redisom_C"/>
    <property type="match status" value="1"/>
</dbReference>
<comment type="cofactor">
    <cofactor evidence="9">
        <name>Mg(2+)</name>
        <dbReference type="ChEBI" id="CHEBI:18420"/>
    </cofactor>
    <cofactor evidence="9">
        <name>Mn(2+)</name>
        <dbReference type="ChEBI" id="CHEBI:29035"/>
    </cofactor>
</comment>
<dbReference type="RefSeq" id="WP_249279584.1">
    <property type="nucleotide sequence ID" value="NZ_JACRSS010000001.1"/>
</dbReference>
<dbReference type="HAMAP" id="MF_00183">
    <property type="entry name" value="DXP_reductoisom"/>
    <property type="match status" value="1"/>
</dbReference>
<organism evidence="13 14">
    <name type="scientific">Guopingia tenuis</name>
    <dbReference type="NCBI Taxonomy" id="2763656"/>
    <lineage>
        <taxon>Bacteria</taxon>
        <taxon>Bacillati</taxon>
        <taxon>Bacillota</taxon>
        <taxon>Clostridia</taxon>
        <taxon>Christensenellales</taxon>
        <taxon>Christensenellaceae</taxon>
        <taxon>Guopingia</taxon>
    </lineage>
</organism>
<comment type="caution">
    <text evidence="9">Lacks conserved residue(s) required for the propagation of feature annotation.</text>
</comment>
<feature type="domain" description="1-deoxy-D-xylulose 5-phosphate reductoisomerase N-terminal" evidence="10">
    <location>
        <begin position="6"/>
        <end position="130"/>
    </location>
</feature>
<dbReference type="InterPro" id="IPR003821">
    <property type="entry name" value="DXP_reductoisomerase"/>
</dbReference>
<keyword evidence="5 9" id="KW-0560">Oxidoreductase</keyword>
<evidence type="ECO:0000256" key="2">
    <source>
        <dbReference type="ARBA" id="ARBA00006825"/>
    </source>
</evidence>
<dbReference type="NCBIfam" id="TIGR00243">
    <property type="entry name" value="Dxr"/>
    <property type="match status" value="1"/>
</dbReference>
<dbReference type="Pfam" id="PF02670">
    <property type="entry name" value="DXP_reductoisom"/>
    <property type="match status" value="1"/>
</dbReference>
<evidence type="ECO:0000313" key="14">
    <source>
        <dbReference type="Proteomes" id="UP000617951"/>
    </source>
</evidence>
<proteinExistence type="inferred from homology"/>
<feature type="binding site" evidence="9">
    <location>
        <position position="197"/>
    </location>
    <ligand>
        <name>1-deoxy-D-xylulose 5-phosphate</name>
        <dbReference type="ChEBI" id="CHEBI:57792"/>
    </ligand>
</feature>
<feature type="binding site" evidence="9">
    <location>
        <position position="150"/>
    </location>
    <ligand>
        <name>1-deoxy-D-xylulose 5-phosphate</name>
        <dbReference type="ChEBI" id="CHEBI:57792"/>
    </ligand>
</feature>
<feature type="binding site" evidence="9">
    <location>
        <position position="219"/>
    </location>
    <ligand>
        <name>1-deoxy-D-xylulose 5-phosphate</name>
        <dbReference type="ChEBI" id="CHEBI:57792"/>
    </ligand>
</feature>
<evidence type="ECO:0000259" key="11">
    <source>
        <dbReference type="Pfam" id="PF08436"/>
    </source>
</evidence>
<name>A0A926HWI5_9FIRM</name>
<evidence type="ECO:0000256" key="9">
    <source>
        <dbReference type="HAMAP-Rule" id="MF_00183"/>
    </source>
</evidence>
<feature type="binding site" evidence="9">
    <location>
        <position position="174"/>
    </location>
    <ligand>
        <name>1-deoxy-D-xylulose 5-phosphate</name>
        <dbReference type="ChEBI" id="CHEBI:57792"/>
    </ligand>
</feature>
<comment type="function">
    <text evidence="9">Catalyzes the NADPH-dependent rearrangement and reduction of 1-deoxy-D-xylulose-5-phosphate (DXP) to 2-C-methyl-D-erythritol 4-phosphate (MEP).</text>
</comment>
<feature type="binding site" evidence="9">
    <location>
        <position position="149"/>
    </location>
    <ligand>
        <name>1-deoxy-D-xylulose 5-phosphate</name>
        <dbReference type="ChEBI" id="CHEBI:57792"/>
    </ligand>
</feature>
<feature type="binding site" evidence="9">
    <location>
        <position position="13"/>
    </location>
    <ligand>
        <name>NADPH</name>
        <dbReference type="ChEBI" id="CHEBI:57783"/>
    </ligand>
</feature>
<keyword evidence="7 9" id="KW-0414">Isoprene biosynthesis</keyword>
<dbReference type="SUPFAM" id="SSF51735">
    <property type="entry name" value="NAD(P)-binding Rossmann-fold domains"/>
    <property type="match status" value="1"/>
</dbReference>
<sequence>MKRKKIAILGSTGSIGVNTLHVLRDMKEEYEVTALTAHSNAALLLEQAQEFRPAFLGLSGENADRETLRENAPRGTRLAFGREALLEACSQADMIVLAVVGIAGLPAFEYCLRNRIAVAFATKEALVCGGRLARDLMDVTGTPVYPIDSELSAIFQCLRGNEMREVRQILLTASGGPFRRASLEEIQSATVEQALKHPNWSMGAKITIDCATMINKGLEVMETRWLFDIPAEKITVVVHPESIVHSMVEFSDHAIMAQLGSPDMKIPIAYALSYPRRLENDVQPLDIFAAGSLHFERPNFEKFPCLGLAYEAIKSDNYLQMVLNSANEVAVEAFLHKQIGFMDIARLIEQAMHHFGSLPIASFSDIYAADGEIRAYCCGLLPKA</sequence>
<feature type="binding site" evidence="9">
    <location>
        <position position="148"/>
    </location>
    <ligand>
        <name>Mn(2+)</name>
        <dbReference type="ChEBI" id="CHEBI:29035"/>
    </ligand>
</feature>
<dbReference type="GO" id="GO:0030604">
    <property type="term" value="F:1-deoxy-D-xylulose-5-phosphate reductoisomerase activity"/>
    <property type="evidence" value="ECO:0007669"/>
    <property type="project" value="UniProtKB-UniRule"/>
</dbReference>
<dbReference type="AlphaFoldDB" id="A0A926HWI5"/>
<evidence type="ECO:0000259" key="10">
    <source>
        <dbReference type="Pfam" id="PF02670"/>
    </source>
</evidence>
<dbReference type="InterPro" id="IPR013644">
    <property type="entry name" value="DXP_reductoisomerase_C"/>
</dbReference>
<evidence type="ECO:0000256" key="7">
    <source>
        <dbReference type="ARBA" id="ARBA00023229"/>
    </source>
</evidence>
<dbReference type="Gene3D" id="3.40.50.720">
    <property type="entry name" value="NAD(P)-binding Rossmann-like Domain"/>
    <property type="match status" value="1"/>
</dbReference>
<feature type="binding site" evidence="9">
    <location>
        <position position="15"/>
    </location>
    <ligand>
        <name>NADPH</name>
        <dbReference type="ChEBI" id="CHEBI:57783"/>
    </ligand>
</feature>
<comment type="pathway">
    <text evidence="1 9">Isoprenoid biosynthesis; isopentenyl diphosphate biosynthesis via DXP pathway; isopentenyl diphosphate from 1-deoxy-D-xylulose 5-phosphate: step 1/6.</text>
</comment>
<feature type="domain" description="DXP reductoisomerase C-terminal" evidence="12">
    <location>
        <begin position="259"/>
        <end position="375"/>
    </location>
</feature>
<reference evidence="13" key="1">
    <citation type="submission" date="2020-08" db="EMBL/GenBank/DDBJ databases">
        <title>Genome public.</title>
        <authorList>
            <person name="Liu C."/>
            <person name="Sun Q."/>
        </authorList>
    </citation>
    <scope>NUCLEOTIDE SEQUENCE</scope>
    <source>
        <strain evidence="13">NSJ-63</strain>
    </source>
</reference>
<comment type="caution">
    <text evidence="13">The sequence shown here is derived from an EMBL/GenBank/DDBJ whole genome shotgun (WGS) entry which is preliminary data.</text>
</comment>
<evidence type="ECO:0000256" key="4">
    <source>
        <dbReference type="ARBA" id="ARBA00022857"/>
    </source>
</evidence>
<keyword evidence="3 9" id="KW-0479">Metal-binding</keyword>
<dbReference type="InterPro" id="IPR013512">
    <property type="entry name" value="DXP_reductoisomerase_N"/>
</dbReference>
<feature type="binding site" evidence="9">
    <location>
        <position position="12"/>
    </location>
    <ligand>
        <name>NADPH</name>
        <dbReference type="ChEBI" id="CHEBI:57783"/>
    </ligand>
</feature>
<accession>A0A926HWI5</accession>
<keyword evidence="9" id="KW-0460">Magnesium</keyword>
<gene>
    <name evidence="9" type="primary">dxr</name>
    <name evidence="13" type="ORF">H8693_02040</name>
</gene>
<evidence type="ECO:0000256" key="3">
    <source>
        <dbReference type="ARBA" id="ARBA00022723"/>
    </source>
</evidence>
<dbReference type="Proteomes" id="UP000617951">
    <property type="component" value="Unassembled WGS sequence"/>
</dbReference>
<feature type="binding site" evidence="9">
    <location>
        <position position="203"/>
    </location>
    <ligand>
        <name>NADPH</name>
        <dbReference type="ChEBI" id="CHEBI:57783"/>
    </ligand>
</feature>
<dbReference type="SUPFAM" id="SSF55347">
    <property type="entry name" value="Glyceraldehyde-3-phosphate dehydrogenase-like, C-terminal domain"/>
    <property type="match status" value="1"/>
</dbReference>
<dbReference type="EC" id="1.1.1.267" evidence="9"/>
<feature type="binding site" evidence="9">
    <location>
        <position position="216"/>
    </location>
    <ligand>
        <name>1-deoxy-D-xylulose 5-phosphate</name>
        <dbReference type="ChEBI" id="CHEBI:57792"/>
    </ligand>
</feature>
<dbReference type="InterPro" id="IPR036291">
    <property type="entry name" value="NAD(P)-bd_dom_sf"/>
</dbReference>
<dbReference type="Gene3D" id="1.10.1740.10">
    <property type="match status" value="1"/>
</dbReference>